<feature type="non-terminal residue" evidence="1">
    <location>
        <position position="1"/>
    </location>
</feature>
<dbReference type="AlphaFoldDB" id="A0AAD4IT31"/>
<dbReference type="Pfam" id="PF06045">
    <property type="entry name" value="Rhamnogal_lyase"/>
    <property type="match status" value="1"/>
</dbReference>
<evidence type="ECO:0000313" key="2">
    <source>
        <dbReference type="Proteomes" id="UP001190926"/>
    </source>
</evidence>
<dbReference type="InterPro" id="IPR010325">
    <property type="entry name" value="Rhamnogal_lyase"/>
</dbReference>
<protein>
    <submittedName>
        <fullName evidence="1">Uncharacterized protein</fullName>
    </submittedName>
</protein>
<proteinExistence type="predicted"/>
<reference evidence="1 2" key="1">
    <citation type="journal article" date="2021" name="Nat. Commun.">
        <title>Incipient diploidization of the medicinal plant Perilla within 10,000 years.</title>
        <authorList>
            <person name="Zhang Y."/>
            <person name="Shen Q."/>
            <person name="Leng L."/>
            <person name="Zhang D."/>
            <person name="Chen S."/>
            <person name="Shi Y."/>
            <person name="Ning Z."/>
            <person name="Chen S."/>
        </authorList>
    </citation>
    <scope>NUCLEOTIDE SEQUENCE [LARGE SCALE GENOMIC DNA]</scope>
    <source>
        <strain evidence="2">cv. PC099</strain>
    </source>
</reference>
<organism evidence="1 2">
    <name type="scientific">Perilla frutescens var. hirtella</name>
    <name type="common">Perilla citriodora</name>
    <name type="synonym">Perilla setoyensis</name>
    <dbReference type="NCBI Taxonomy" id="608512"/>
    <lineage>
        <taxon>Eukaryota</taxon>
        <taxon>Viridiplantae</taxon>
        <taxon>Streptophyta</taxon>
        <taxon>Embryophyta</taxon>
        <taxon>Tracheophyta</taxon>
        <taxon>Spermatophyta</taxon>
        <taxon>Magnoliopsida</taxon>
        <taxon>eudicotyledons</taxon>
        <taxon>Gunneridae</taxon>
        <taxon>Pentapetalae</taxon>
        <taxon>asterids</taxon>
        <taxon>lamiids</taxon>
        <taxon>Lamiales</taxon>
        <taxon>Lamiaceae</taxon>
        <taxon>Nepetoideae</taxon>
        <taxon>Elsholtzieae</taxon>
        <taxon>Perilla</taxon>
    </lineage>
</organism>
<dbReference type="Proteomes" id="UP001190926">
    <property type="component" value="Unassembled WGS sequence"/>
</dbReference>
<accession>A0AAD4IT31</accession>
<name>A0AAD4IT31_PERFH</name>
<evidence type="ECO:0000313" key="1">
    <source>
        <dbReference type="EMBL" id="KAH6821060.1"/>
    </source>
</evidence>
<gene>
    <name evidence="1" type="ORF">C2S53_006488</name>
</gene>
<sequence length="221" mass="25129">EPPCDLICNVLERSFKESQRGLESSKFRIIAKTDDKIKVSFIKTWNVSLDKNVIPLYIDKRYIMLRGVSGFYSYAIYEHLEKWPDLNIDETRITIKMDQNMVGTQVLKFESIYLSCIDSGKLIVQDFPHGLEGELWMNLDGDITPVCLNILPLVSLLFRSFGRGCWVCEPNVFEVGFEGFFPLDWNWAFSMPSNLLRITATGFSLCCALLEGGLLHVPAGA</sequence>
<dbReference type="PANTHER" id="PTHR32018:SF18">
    <property type="entry name" value="RHAMNOGALACTURONAN ENDOLYASE"/>
    <property type="match status" value="1"/>
</dbReference>
<dbReference type="InterPro" id="IPR051850">
    <property type="entry name" value="Polysacch_Lyase_4"/>
</dbReference>
<dbReference type="PANTHER" id="PTHR32018">
    <property type="entry name" value="RHAMNOGALACTURONATE LYASE FAMILY PROTEIN"/>
    <property type="match status" value="1"/>
</dbReference>
<dbReference type="EMBL" id="SDAM02002693">
    <property type="protein sequence ID" value="KAH6821060.1"/>
    <property type="molecule type" value="Genomic_DNA"/>
</dbReference>
<keyword evidence="2" id="KW-1185">Reference proteome</keyword>
<comment type="caution">
    <text evidence="1">The sequence shown here is derived from an EMBL/GenBank/DDBJ whole genome shotgun (WGS) entry which is preliminary data.</text>
</comment>